<gene>
    <name evidence="2" type="ORF">PSHT_08038</name>
</gene>
<sequence length="210" mass="22853">SNQVNESVPAKRTALSDSVAKPTRKRSAKTPISPAEVPSKWEREAEEAQTDNSIQANKKKIHQPKDLTKSDPVDKPTKTTEYRKRAINSINSIKIPLKSKSQSQPSILSGTDLANAARALPDPETIRIKIVEKPTNKPIASSSKTTIDHKPVASSSTTTIDHKPVASSSKSKINSYFIPQGRTTGIISSSSSGNPRDLEQEVHLRTLRAV</sequence>
<reference evidence="3" key="2">
    <citation type="journal article" date="2018" name="BMC Genomics">
        <title>Genomic insights into host adaptation between the wheat stripe rust pathogen (Puccinia striiformis f. sp. tritici) and the barley stripe rust pathogen (Puccinia striiformis f. sp. hordei).</title>
        <authorList>
            <person name="Xia C."/>
            <person name="Wang M."/>
            <person name="Yin C."/>
            <person name="Cornejo O.E."/>
            <person name="Hulbert S.H."/>
            <person name="Chen X."/>
        </authorList>
    </citation>
    <scope>NUCLEOTIDE SEQUENCE [LARGE SCALE GENOMIC DNA]</scope>
    <source>
        <strain evidence="3">93TX-2</strain>
    </source>
</reference>
<dbReference type="VEuPathDB" id="FungiDB:PSHT_08038"/>
<evidence type="ECO:0000313" key="2">
    <source>
        <dbReference type="EMBL" id="POW12656.1"/>
    </source>
</evidence>
<dbReference type="Proteomes" id="UP000238274">
    <property type="component" value="Unassembled WGS sequence"/>
</dbReference>
<evidence type="ECO:0000313" key="3">
    <source>
        <dbReference type="Proteomes" id="UP000238274"/>
    </source>
</evidence>
<accession>A0A2S4VSZ0</accession>
<feature type="region of interest" description="Disordered" evidence="1">
    <location>
        <begin position="137"/>
        <end position="210"/>
    </location>
</feature>
<dbReference type="EMBL" id="PKSM01000102">
    <property type="protein sequence ID" value="POW12656.1"/>
    <property type="molecule type" value="Genomic_DNA"/>
</dbReference>
<protein>
    <submittedName>
        <fullName evidence="2">Uncharacterized protein</fullName>
    </submittedName>
</protein>
<evidence type="ECO:0000256" key="1">
    <source>
        <dbReference type="SAM" id="MobiDB-lite"/>
    </source>
</evidence>
<feature type="non-terminal residue" evidence="2">
    <location>
        <position position="1"/>
    </location>
</feature>
<feature type="compositionally biased region" description="Low complexity" evidence="1">
    <location>
        <begin position="183"/>
        <end position="193"/>
    </location>
</feature>
<reference evidence="3" key="3">
    <citation type="journal article" date="2018" name="Mol. Plant Microbe Interact.">
        <title>Genome sequence resources for the wheat stripe rust pathogen (Puccinia striiformis f. sp. tritici) and the barley stripe rust pathogen (Puccinia striiformis f. sp. hordei).</title>
        <authorList>
            <person name="Xia C."/>
            <person name="Wang M."/>
            <person name="Yin C."/>
            <person name="Cornejo O.E."/>
            <person name="Hulbert S.H."/>
            <person name="Chen X."/>
        </authorList>
    </citation>
    <scope>NUCLEOTIDE SEQUENCE [LARGE SCALE GENOMIC DNA]</scope>
    <source>
        <strain evidence="3">93TX-2</strain>
    </source>
</reference>
<comment type="caution">
    <text evidence="2">The sequence shown here is derived from an EMBL/GenBank/DDBJ whole genome shotgun (WGS) entry which is preliminary data.</text>
</comment>
<dbReference type="AlphaFoldDB" id="A0A2S4VSZ0"/>
<reference evidence="2 3" key="1">
    <citation type="submission" date="2017-12" db="EMBL/GenBank/DDBJ databases">
        <title>Gene loss provides genomic basis for host adaptation in cereal stripe rust fungi.</title>
        <authorList>
            <person name="Xia C."/>
        </authorList>
    </citation>
    <scope>NUCLEOTIDE SEQUENCE [LARGE SCALE GENOMIC DNA]</scope>
    <source>
        <strain evidence="2 3">93TX-2</strain>
    </source>
</reference>
<feature type="compositionally biased region" description="Basic and acidic residues" evidence="1">
    <location>
        <begin position="63"/>
        <end position="84"/>
    </location>
</feature>
<proteinExistence type="predicted"/>
<name>A0A2S4VSZ0_9BASI</name>
<keyword evidence="3" id="KW-1185">Reference proteome</keyword>
<organism evidence="2 3">
    <name type="scientific">Puccinia striiformis</name>
    <dbReference type="NCBI Taxonomy" id="27350"/>
    <lineage>
        <taxon>Eukaryota</taxon>
        <taxon>Fungi</taxon>
        <taxon>Dikarya</taxon>
        <taxon>Basidiomycota</taxon>
        <taxon>Pucciniomycotina</taxon>
        <taxon>Pucciniomycetes</taxon>
        <taxon>Pucciniales</taxon>
        <taxon>Pucciniaceae</taxon>
        <taxon>Puccinia</taxon>
    </lineage>
</organism>
<feature type="region of interest" description="Disordered" evidence="1">
    <location>
        <begin position="1"/>
        <end position="85"/>
    </location>
</feature>